<feature type="compositionally biased region" description="Polar residues" evidence="5">
    <location>
        <begin position="159"/>
        <end position="176"/>
    </location>
</feature>
<protein>
    <recommendedName>
        <fullName evidence="6">Zn(2)-C6 fungal-type domain-containing protein</fullName>
    </recommendedName>
</protein>
<evidence type="ECO:0000313" key="8">
    <source>
        <dbReference type="Proteomes" id="UP000001294"/>
    </source>
</evidence>
<evidence type="ECO:0000256" key="1">
    <source>
        <dbReference type="ARBA" id="ARBA00023015"/>
    </source>
</evidence>
<evidence type="ECO:0000256" key="4">
    <source>
        <dbReference type="ARBA" id="ARBA00023242"/>
    </source>
</evidence>
<dbReference type="EMBL" id="DS995902">
    <property type="protein sequence ID" value="EEA23260.1"/>
    <property type="molecule type" value="Genomic_DNA"/>
</dbReference>
<keyword evidence="1" id="KW-0805">Transcription regulation</keyword>
<dbReference type="PhylomeDB" id="B6QIR5"/>
<reference evidence="8" key="1">
    <citation type="journal article" date="2015" name="Genome Announc.">
        <title>Genome sequence of the AIDS-associated pathogen Penicillium marneffei (ATCC18224) and its near taxonomic relative Talaromyces stipitatus (ATCC10500).</title>
        <authorList>
            <person name="Nierman W.C."/>
            <person name="Fedorova-Abrams N.D."/>
            <person name="Andrianopoulos A."/>
        </authorList>
    </citation>
    <scope>NUCLEOTIDE SEQUENCE [LARGE SCALE GENOMIC DNA]</scope>
    <source>
        <strain evidence="8">ATCC 18224 / CBS 334.59 / QM 7333</strain>
    </source>
</reference>
<gene>
    <name evidence="7" type="ORF">PMAA_098500</name>
</gene>
<dbReference type="PROSITE" id="PS00463">
    <property type="entry name" value="ZN2_CY6_FUNGAL_1"/>
    <property type="match status" value="1"/>
</dbReference>
<dbReference type="PANTHER" id="PTHR31668:SF30">
    <property type="entry name" value="ZN(II)2CYS6 TRANSCRIPTION FACTOR (EUROFUNG)"/>
    <property type="match status" value="1"/>
</dbReference>
<evidence type="ECO:0000313" key="7">
    <source>
        <dbReference type="EMBL" id="EEA23260.1"/>
    </source>
</evidence>
<dbReference type="OrthoDB" id="4225295at2759"/>
<dbReference type="Pfam" id="PF00172">
    <property type="entry name" value="Zn_clus"/>
    <property type="match status" value="1"/>
</dbReference>
<accession>B6QIR5</accession>
<dbReference type="PANTHER" id="PTHR31668">
    <property type="entry name" value="GLUCOSE TRANSPORT TRANSCRIPTION REGULATOR RGT1-RELATED-RELATED"/>
    <property type="match status" value="1"/>
</dbReference>
<dbReference type="SUPFAM" id="SSF57701">
    <property type="entry name" value="Zn2/Cys6 DNA-binding domain"/>
    <property type="match status" value="1"/>
</dbReference>
<keyword evidence="2" id="KW-0238">DNA-binding</keyword>
<dbReference type="CDD" id="cd00067">
    <property type="entry name" value="GAL4"/>
    <property type="match status" value="1"/>
</dbReference>
<dbReference type="InterPro" id="IPR036864">
    <property type="entry name" value="Zn2-C6_fun-type_DNA-bd_sf"/>
</dbReference>
<proteinExistence type="predicted"/>
<dbReference type="InterPro" id="IPR050797">
    <property type="entry name" value="Carb_Metab_Trans_Reg"/>
</dbReference>
<dbReference type="Gene3D" id="4.10.240.10">
    <property type="entry name" value="Zn(2)-C6 fungal-type DNA-binding domain"/>
    <property type="match status" value="1"/>
</dbReference>
<feature type="compositionally biased region" description="Polar residues" evidence="5">
    <location>
        <begin position="82"/>
        <end position="96"/>
    </location>
</feature>
<keyword evidence="8" id="KW-1185">Reference proteome</keyword>
<keyword evidence="3" id="KW-0804">Transcription</keyword>
<dbReference type="GO" id="GO:0000981">
    <property type="term" value="F:DNA-binding transcription factor activity, RNA polymerase II-specific"/>
    <property type="evidence" value="ECO:0007669"/>
    <property type="project" value="InterPro"/>
</dbReference>
<dbReference type="GO" id="GO:0008270">
    <property type="term" value="F:zinc ion binding"/>
    <property type="evidence" value="ECO:0007669"/>
    <property type="project" value="InterPro"/>
</dbReference>
<dbReference type="VEuPathDB" id="FungiDB:PMAA_098500"/>
<name>B6QIR5_TALMQ</name>
<dbReference type="AlphaFoldDB" id="B6QIR5"/>
<sequence>MYSVRRSACDRCRDQKLRCRRENDGACLRCNRAGATCTTSKAKPMGRPLRRPLFNNIEQSYLWMPLDTPQKTQANNRHSLNEVTSPSATTQQNALRTSPKIDTPQPEADSAIYLQPQSWDPMISGPPLESNGHDLLQGFLDQSTTPSAGPEVYPPTPRDSAQQSPGEDKSVSSLESSYPKDTLSALSRLNHFLTECHLLLQNQSCPPPWRISMPYLNLPNDSKLDENPVGLLLRSTAEFIDIVRTWTKSTSKQPTESEKTKDRVSSTNFWHMHPAKYTLNKPTILMIITTYLLFIRMFDVIFSRLTFALQEFPHEAANVRCEPGLQLGGFSLPQGFLYMKIIIQAFEHQFELMDNALGLPAEYRISACGNLSERQHDPPGVFENPRYRSLLKSVVIEGLEDDDQEDDTAEPDNHNAALRLREKLAKIKELLQNL</sequence>
<dbReference type="HOGENOM" id="CLU_057155_0_0_1"/>
<keyword evidence="4" id="KW-0539">Nucleus</keyword>
<dbReference type="Proteomes" id="UP000001294">
    <property type="component" value="Unassembled WGS sequence"/>
</dbReference>
<evidence type="ECO:0000256" key="5">
    <source>
        <dbReference type="SAM" id="MobiDB-lite"/>
    </source>
</evidence>
<organism evidence="7 8">
    <name type="scientific">Talaromyces marneffei (strain ATCC 18224 / CBS 334.59 / QM 7333)</name>
    <name type="common">Penicillium marneffei</name>
    <dbReference type="NCBI Taxonomy" id="441960"/>
    <lineage>
        <taxon>Eukaryota</taxon>
        <taxon>Fungi</taxon>
        <taxon>Dikarya</taxon>
        <taxon>Ascomycota</taxon>
        <taxon>Pezizomycotina</taxon>
        <taxon>Eurotiomycetes</taxon>
        <taxon>Eurotiomycetidae</taxon>
        <taxon>Eurotiales</taxon>
        <taxon>Trichocomaceae</taxon>
        <taxon>Talaromyces</taxon>
        <taxon>Talaromyces sect. Talaromyces</taxon>
    </lineage>
</organism>
<dbReference type="GO" id="GO:0003677">
    <property type="term" value="F:DNA binding"/>
    <property type="evidence" value="ECO:0007669"/>
    <property type="project" value="UniProtKB-KW"/>
</dbReference>
<evidence type="ECO:0000256" key="3">
    <source>
        <dbReference type="ARBA" id="ARBA00023163"/>
    </source>
</evidence>
<feature type="region of interest" description="Disordered" evidence="5">
    <location>
        <begin position="82"/>
        <end position="177"/>
    </location>
</feature>
<feature type="domain" description="Zn(2)-C6 fungal-type" evidence="6">
    <location>
        <begin position="8"/>
        <end position="39"/>
    </location>
</feature>
<dbReference type="InterPro" id="IPR001138">
    <property type="entry name" value="Zn2Cys6_DnaBD"/>
</dbReference>
<evidence type="ECO:0000259" key="6">
    <source>
        <dbReference type="PROSITE" id="PS50048"/>
    </source>
</evidence>
<evidence type="ECO:0000256" key="2">
    <source>
        <dbReference type="ARBA" id="ARBA00023125"/>
    </source>
</evidence>
<dbReference type="PROSITE" id="PS50048">
    <property type="entry name" value="ZN2_CY6_FUNGAL_2"/>
    <property type="match status" value="1"/>
</dbReference>